<dbReference type="WBParaSite" id="Pan_g12712.t1">
    <property type="protein sequence ID" value="Pan_g12712.t1"/>
    <property type="gene ID" value="Pan_g12712"/>
</dbReference>
<reference evidence="2" key="2">
    <citation type="submission" date="2020-10" db="UniProtKB">
        <authorList>
            <consortium name="WormBaseParasite"/>
        </authorList>
    </citation>
    <scope>IDENTIFICATION</scope>
</reference>
<accession>A0A7E4UTM8</accession>
<evidence type="ECO:0000313" key="2">
    <source>
        <dbReference type="WBParaSite" id="Pan_g12712.t1"/>
    </source>
</evidence>
<keyword evidence="1" id="KW-1185">Reference proteome</keyword>
<name>A0A7E4UTM8_PANRE</name>
<sequence>MFVDVSLLMGPSNGIYVRPPCVRGFLKSYRIGLCFVNIAVALPHGSLFQSPPFESFLLIACVRTRAPGRSHGGAACLGASCHVMGHLRRPQTLHGVSHQDALTWTALII</sequence>
<dbReference type="AlphaFoldDB" id="A0A7E4UTM8"/>
<evidence type="ECO:0000313" key="1">
    <source>
        <dbReference type="Proteomes" id="UP000492821"/>
    </source>
</evidence>
<organism evidence="1 2">
    <name type="scientific">Panagrellus redivivus</name>
    <name type="common">Microworm</name>
    <dbReference type="NCBI Taxonomy" id="6233"/>
    <lineage>
        <taxon>Eukaryota</taxon>
        <taxon>Metazoa</taxon>
        <taxon>Ecdysozoa</taxon>
        <taxon>Nematoda</taxon>
        <taxon>Chromadorea</taxon>
        <taxon>Rhabditida</taxon>
        <taxon>Tylenchina</taxon>
        <taxon>Panagrolaimomorpha</taxon>
        <taxon>Panagrolaimoidea</taxon>
        <taxon>Panagrolaimidae</taxon>
        <taxon>Panagrellus</taxon>
    </lineage>
</organism>
<protein>
    <submittedName>
        <fullName evidence="2">Uncharacterized protein</fullName>
    </submittedName>
</protein>
<reference evidence="1" key="1">
    <citation type="journal article" date="2013" name="Genetics">
        <title>The draft genome and transcriptome of Panagrellus redivivus are shaped by the harsh demands of a free-living lifestyle.</title>
        <authorList>
            <person name="Srinivasan J."/>
            <person name="Dillman A.R."/>
            <person name="Macchietto M.G."/>
            <person name="Heikkinen L."/>
            <person name="Lakso M."/>
            <person name="Fracchia K.M."/>
            <person name="Antoshechkin I."/>
            <person name="Mortazavi A."/>
            <person name="Wong G."/>
            <person name="Sternberg P.W."/>
        </authorList>
    </citation>
    <scope>NUCLEOTIDE SEQUENCE [LARGE SCALE GENOMIC DNA]</scope>
    <source>
        <strain evidence="1">MT8872</strain>
    </source>
</reference>
<proteinExistence type="predicted"/>
<dbReference type="Proteomes" id="UP000492821">
    <property type="component" value="Unassembled WGS sequence"/>
</dbReference>